<feature type="transmembrane region" description="Helical" evidence="5">
    <location>
        <begin position="332"/>
        <end position="354"/>
    </location>
</feature>
<feature type="transmembrane region" description="Helical" evidence="5">
    <location>
        <begin position="297"/>
        <end position="320"/>
    </location>
</feature>
<sequence length="419" mass="47430">MPYQIYDDPDIEVTPGRHADFISLQPGEQWTRTDSLELPSDIDIGEVFKYEFSDRVIDWWDWGMKEDHLQTTVKLPCWVKDDVVEPRDNEGRPAIVVPASNVVEFTIVALNVILRQPYTGITLIPGRSEYTEKGRCNHEFRRFELAPHFIELESNCSSLLLILSIFSFLPQLRRLHQNGDSTGVSLIYLLCNVISATEQLTISFSYIFIAQSSDFFIHNPPNVGDWLNLLQLAVTWGLSSTLFFFAISYYPACVRRKAFIVGIYIAFLSLSLLAAILCVLADPCGANCGSQRWDYGIFLGSHLIFVNPVVTLLALAALPAQLQELKWHGHAALSLTGLASQAVIFAVLSLSWLFRVRVYYNLSDFFRTWGSFISWYQLVGWAAVDHLVFAVVQGILFLIVLKRKRTVTAEGENEPLLSH</sequence>
<dbReference type="Proteomes" id="UP000006564">
    <property type="component" value="Chromosome 1"/>
</dbReference>
<keyword evidence="3 5" id="KW-1133">Transmembrane helix</keyword>
<evidence type="ECO:0000313" key="6">
    <source>
        <dbReference type="EMBL" id="BAE55392.1"/>
    </source>
</evidence>
<feature type="transmembrane region" description="Helical" evidence="5">
    <location>
        <begin position="374"/>
        <end position="401"/>
    </location>
</feature>
<dbReference type="AlphaFoldDB" id="Q2USS3"/>
<dbReference type="GeneID" id="5989339"/>
<evidence type="ECO:0000256" key="1">
    <source>
        <dbReference type="ARBA" id="ARBA00004141"/>
    </source>
</evidence>
<evidence type="ECO:0000313" key="7">
    <source>
        <dbReference type="Proteomes" id="UP000006564"/>
    </source>
</evidence>
<dbReference type="InterPro" id="IPR006603">
    <property type="entry name" value="PQ-loop_rpt"/>
</dbReference>
<dbReference type="HOGENOM" id="CLU_735620_0_0_1"/>
<reference evidence="6 7" key="1">
    <citation type="journal article" date="2005" name="Nature">
        <title>Genome sequencing and analysis of Aspergillus oryzae.</title>
        <authorList>
            <person name="Machida M."/>
            <person name="Asai K."/>
            <person name="Sano M."/>
            <person name="Tanaka T."/>
            <person name="Kumagai T."/>
            <person name="Terai G."/>
            <person name="Kusumoto K."/>
            <person name="Arima T."/>
            <person name="Akita O."/>
            <person name="Kashiwagi Y."/>
            <person name="Abe K."/>
            <person name="Gomi K."/>
            <person name="Horiuchi H."/>
            <person name="Kitamoto K."/>
            <person name="Kobayashi T."/>
            <person name="Takeuchi M."/>
            <person name="Denning D.W."/>
            <person name="Galagan J.E."/>
            <person name="Nierman W.C."/>
            <person name="Yu J."/>
            <person name="Archer D.B."/>
            <person name="Bennett J.W."/>
            <person name="Bhatnagar D."/>
            <person name="Cleveland T.E."/>
            <person name="Fedorova N.D."/>
            <person name="Gotoh O."/>
            <person name="Horikawa H."/>
            <person name="Hosoyama A."/>
            <person name="Ichinomiya M."/>
            <person name="Igarashi R."/>
            <person name="Iwashita K."/>
            <person name="Juvvadi P.R."/>
            <person name="Kato M."/>
            <person name="Kato Y."/>
            <person name="Kin T."/>
            <person name="Kokubun A."/>
            <person name="Maeda H."/>
            <person name="Maeyama N."/>
            <person name="Maruyama J."/>
            <person name="Nagasaki H."/>
            <person name="Nakajima T."/>
            <person name="Oda K."/>
            <person name="Okada K."/>
            <person name="Paulsen I."/>
            <person name="Sakamoto K."/>
            <person name="Sawano T."/>
            <person name="Takahashi M."/>
            <person name="Takase K."/>
            <person name="Terabayashi Y."/>
            <person name="Wortman J."/>
            <person name="Yamada O."/>
            <person name="Yamagata Y."/>
            <person name="Anazawa H."/>
            <person name="Hata Y."/>
            <person name="Koide Y."/>
            <person name="Komori T."/>
            <person name="Koyama Y."/>
            <person name="Minetoki T."/>
            <person name="Suharnan S."/>
            <person name="Tanaka A."/>
            <person name="Isono K."/>
            <person name="Kuhara S."/>
            <person name="Ogasawara N."/>
            <person name="Kikuchi H."/>
        </authorList>
    </citation>
    <scope>NUCLEOTIDE SEQUENCE [LARGE SCALE GENOMIC DNA]</scope>
    <source>
        <strain evidence="7">ATCC 42149 / RIB 40</strain>
    </source>
</reference>
<evidence type="ECO:0000256" key="4">
    <source>
        <dbReference type="ARBA" id="ARBA00023136"/>
    </source>
</evidence>
<evidence type="ECO:0000256" key="2">
    <source>
        <dbReference type="ARBA" id="ARBA00022692"/>
    </source>
</evidence>
<keyword evidence="4 5" id="KW-0472">Membrane</keyword>
<dbReference type="KEGG" id="aor:AO090005000313"/>
<feature type="transmembrane region" description="Helical" evidence="5">
    <location>
        <begin position="258"/>
        <end position="277"/>
    </location>
</feature>
<feature type="transmembrane region" description="Helical" evidence="5">
    <location>
        <begin position="229"/>
        <end position="251"/>
    </location>
</feature>
<name>Q2USS3_ASPOR</name>
<comment type="subcellular location">
    <subcellularLocation>
        <location evidence="1">Membrane</location>
        <topology evidence="1">Multi-pass membrane protein</topology>
    </subcellularLocation>
</comment>
<dbReference type="RefSeq" id="XP_023088906.1">
    <property type="nucleotide sequence ID" value="XM_023234160.1"/>
</dbReference>
<gene>
    <name evidence="6" type="ORF">AO090005000313</name>
</gene>
<proteinExistence type="predicted"/>
<feature type="transmembrane region" description="Helical" evidence="5">
    <location>
        <begin position="187"/>
        <end position="209"/>
    </location>
</feature>
<protein>
    <submittedName>
        <fullName evidence="6">DNA, SC005</fullName>
    </submittedName>
</protein>
<evidence type="ECO:0000256" key="5">
    <source>
        <dbReference type="SAM" id="Phobius"/>
    </source>
</evidence>
<dbReference type="EMBL" id="AP007151">
    <property type="protein sequence ID" value="BAE55392.1"/>
    <property type="molecule type" value="Genomic_DNA"/>
</dbReference>
<keyword evidence="2 5" id="KW-0812">Transmembrane</keyword>
<keyword evidence="7" id="KW-1185">Reference proteome</keyword>
<dbReference type="GO" id="GO:0016020">
    <property type="term" value="C:membrane"/>
    <property type="evidence" value="ECO:0007669"/>
    <property type="project" value="UniProtKB-SubCell"/>
</dbReference>
<organism evidence="6 7">
    <name type="scientific">Aspergillus oryzae (strain ATCC 42149 / RIB 40)</name>
    <name type="common">Yellow koji mold</name>
    <dbReference type="NCBI Taxonomy" id="510516"/>
    <lineage>
        <taxon>Eukaryota</taxon>
        <taxon>Fungi</taxon>
        <taxon>Dikarya</taxon>
        <taxon>Ascomycota</taxon>
        <taxon>Pezizomycotina</taxon>
        <taxon>Eurotiomycetes</taxon>
        <taxon>Eurotiomycetidae</taxon>
        <taxon>Eurotiales</taxon>
        <taxon>Aspergillaceae</taxon>
        <taxon>Aspergillus</taxon>
        <taxon>Aspergillus subgen. Circumdati</taxon>
    </lineage>
</organism>
<evidence type="ECO:0000256" key="3">
    <source>
        <dbReference type="ARBA" id="ARBA00022989"/>
    </source>
</evidence>
<accession>Q2USS3</accession>
<dbReference type="OMA" id="KSWPRQD"/>
<dbReference type="Pfam" id="PF04193">
    <property type="entry name" value="PQ-loop"/>
    <property type="match status" value="1"/>
</dbReference>